<dbReference type="InterPro" id="IPR042509">
    <property type="entry name" value="ZCCHC3"/>
</dbReference>
<keyword evidence="1" id="KW-0863">Zinc-finger</keyword>
<evidence type="ECO:0000256" key="2">
    <source>
        <dbReference type="SAM" id="MobiDB-lite"/>
    </source>
</evidence>
<feature type="region of interest" description="Disordered" evidence="2">
    <location>
        <begin position="290"/>
        <end position="328"/>
    </location>
</feature>
<dbReference type="Proteomes" id="UP000261640">
    <property type="component" value="Unplaced"/>
</dbReference>
<organism evidence="4 5">
    <name type="scientific">Mastacembelus armatus</name>
    <name type="common">zig-zag eel</name>
    <dbReference type="NCBI Taxonomy" id="205130"/>
    <lineage>
        <taxon>Eukaryota</taxon>
        <taxon>Metazoa</taxon>
        <taxon>Chordata</taxon>
        <taxon>Craniata</taxon>
        <taxon>Vertebrata</taxon>
        <taxon>Euteleostomi</taxon>
        <taxon>Actinopterygii</taxon>
        <taxon>Neopterygii</taxon>
        <taxon>Teleostei</taxon>
        <taxon>Neoteleostei</taxon>
        <taxon>Acanthomorphata</taxon>
        <taxon>Anabantaria</taxon>
        <taxon>Synbranchiformes</taxon>
        <taxon>Mastacembelidae</taxon>
        <taxon>Mastacembelus</taxon>
    </lineage>
</organism>
<evidence type="ECO:0000256" key="1">
    <source>
        <dbReference type="PROSITE-ProRule" id="PRU00047"/>
    </source>
</evidence>
<feature type="compositionally biased region" description="Acidic residues" evidence="2">
    <location>
        <begin position="317"/>
        <end position="326"/>
    </location>
</feature>
<dbReference type="AlphaFoldDB" id="A0A7N8YRP8"/>
<dbReference type="GO" id="GO:0002218">
    <property type="term" value="P:activation of innate immune response"/>
    <property type="evidence" value="ECO:0007669"/>
    <property type="project" value="InterPro"/>
</dbReference>
<dbReference type="PANTHER" id="PTHR22639:SF3">
    <property type="entry name" value="ZINC FINGER CCHC DOMAIN-CONTAINING PROTEIN 3"/>
    <property type="match status" value="1"/>
</dbReference>
<evidence type="ECO:0000259" key="3">
    <source>
        <dbReference type="PROSITE" id="PS50158"/>
    </source>
</evidence>
<keyword evidence="5" id="KW-1185">Reference proteome</keyword>
<feature type="region of interest" description="Disordered" evidence="2">
    <location>
        <begin position="1"/>
        <end position="59"/>
    </location>
</feature>
<dbReference type="Gene3D" id="4.10.60.10">
    <property type="entry name" value="Zinc finger, CCHC-type"/>
    <property type="match status" value="1"/>
</dbReference>
<reference evidence="4" key="1">
    <citation type="submission" date="2025-08" db="UniProtKB">
        <authorList>
            <consortium name="Ensembl"/>
        </authorList>
    </citation>
    <scope>IDENTIFICATION</scope>
</reference>
<proteinExistence type="predicted"/>
<dbReference type="GeneTree" id="ENSGT01100000263588"/>
<dbReference type="GO" id="GO:0003690">
    <property type="term" value="F:double-stranded DNA binding"/>
    <property type="evidence" value="ECO:0007669"/>
    <property type="project" value="InterPro"/>
</dbReference>
<name>A0A7N8YRP8_9TELE</name>
<dbReference type="PANTHER" id="PTHR22639">
    <property type="entry name" value="GAG-RELATED PROTEIN"/>
    <property type="match status" value="1"/>
</dbReference>
<dbReference type="InParanoid" id="A0A7N8YRP8"/>
<feature type="compositionally biased region" description="Basic and acidic residues" evidence="2">
    <location>
        <begin position="26"/>
        <end position="56"/>
    </location>
</feature>
<dbReference type="GO" id="GO:0008270">
    <property type="term" value="F:zinc ion binding"/>
    <property type="evidence" value="ECO:0007669"/>
    <property type="project" value="UniProtKB-KW"/>
</dbReference>
<reference evidence="4" key="2">
    <citation type="submission" date="2025-09" db="UniProtKB">
        <authorList>
            <consortium name="Ensembl"/>
        </authorList>
    </citation>
    <scope>IDENTIFICATION</scope>
</reference>
<evidence type="ECO:0000313" key="4">
    <source>
        <dbReference type="Ensembl" id="ENSMAMP00000067952.1"/>
    </source>
</evidence>
<dbReference type="PROSITE" id="PS50158">
    <property type="entry name" value="ZF_CCHC"/>
    <property type="match status" value="1"/>
</dbReference>
<dbReference type="InterPro" id="IPR001878">
    <property type="entry name" value="Znf_CCHC"/>
</dbReference>
<accession>A0A7N8YRP8</accession>
<dbReference type="SUPFAM" id="SSF57756">
    <property type="entry name" value="Retrovirus zinc finger-like domains"/>
    <property type="match status" value="1"/>
</dbReference>
<sequence>PSFVSQLEKGGGRGGRVGDNAQGFHPGDREGRRTGNSEDGGRREGDRIGGPERSEAECGTNEAVVEKVYSKELTVAVDIQGEEVVTPLELMKSVRELCGGILACRCKNVRSYEITMSHPVGKRRLLDGLKIGNTQVLAKEITNDELVVSFLELPAYIKDEEIVAKLHGWGVAATSPIKRRMWPGTSIADGTRFMKVRFTDKIQSLPYSTKFSTAAGSEYFRVIHDRQAQVCRLCIQPGHIFRECPDFLCRKCGQQGHYARECQSRLRRCEICHNKEENCICNYSDGQEEEEEEKLGGEPSAGDPEERGEEERSKTEDGEEDEEEDQLVTIDREVGIGSSLDTASVSLSLQKWCTSATIIIGDWNAVVEKGDVGINNKYRSDVSRKEILNLMAEEDL</sequence>
<keyword evidence="1" id="KW-0479">Metal-binding</keyword>
<dbReference type="SMART" id="SM00343">
    <property type="entry name" value="ZnF_C2HC"/>
    <property type="match status" value="2"/>
</dbReference>
<evidence type="ECO:0000313" key="5">
    <source>
        <dbReference type="Proteomes" id="UP000261640"/>
    </source>
</evidence>
<dbReference type="GO" id="GO:0003723">
    <property type="term" value="F:RNA binding"/>
    <property type="evidence" value="ECO:0007669"/>
    <property type="project" value="InterPro"/>
</dbReference>
<dbReference type="Pfam" id="PF00098">
    <property type="entry name" value="zf-CCHC"/>
    <property type="match status" value="1"/>
</dbReference>
<keyword evidence="1" id="KW-0862">Zinc</keyword>
<dbReference type="InterPro" id="IPR036875">
    <property type="entry name" value="Znf_CCHC_sf"/>
</dbReference>
<feature type="domain" description="CCHC-type" evidence="3">
    <location>
        <begin position="249"/>
        <end position="264"/>
    </location>
</feature>
<dbReference type="Ensembl" id="ENSMAMT00000020193.2">
    <property type="protein sequence ID" value="ENSMAMP00000067952.1"/>
    <property type="gene ID" value="ENSMAMG00000013242.2"/>
</dbReference>
<protein>
    <recommendedName>
        <fullName evidence="3">CCHC-type domain-containing protein</fullName>
    </recommendedName>
</protein>